<name>A0A516KRF6_9CAUD</name>
<evidence type="ECO:0000313" key="2">
    <source>
        <dbReference type="Proteomes" id="UP000317273"/>
    </source>
</evidence>
<dbReference type="EMBL" id="MN062705">
    <property type="protein sequence ID" value="QDP44270.1"/>
    <property type="molecule type" value="Genomic_DNA"/>
</dbReference>
<gene>
    <name evidence="1" type="primary">67</name>
    <name evidence="1" type="ORF">SEA_CELIA_67</name>
</gene>
<organism evidence="1 2">
    <name type="scientific">Streptomyces phage Celia</name>
    <dbReference type="NCBI Taxonomy" id="2590946"/>
    <lineage>
        <taxon>Viruses</taxon>
        <taxon>Duplodnaviria</taxon>
        <taxon>Heunggongvirae</taxon>
        <taxon>Uroviricota</taxon>
        <taxon>Caudoviricetes</taxon>
        <taxon>Arquatrovirinae</taxon>
        <taxon>Celiavirus</taxon>
        <taxon>Celiavirus celia</taxon>
    </lineage>
</organism>
<dbReference type="KEGG" id="vg:64470548"/>
<dbReference type="Proteomes" id="UP000317273">
    <property type="component" value="Segment"/>
</dbReference>
<reference evidence="1 2" key="1">
    <citation type="submission" date="2019-06" db="EMBL/GenBank/DDBJ databases">
        <authorList>
            <person name="Lopez J."/>
            <person name="Ball K.N."/>
            <person name="Bhuiyan S."/>
            <person name="Nayek S."/>
            <person name="Sivoravong A."/>
            <person name="Hughes L.E."/>
            <person name="Garlena R.A."/>
            <person name="Russell D.A."/>
            <person name="Pope W.H."/>
            <person name="Jacobs-Sera D."/>
            <person name="Hatfull G.F."/>
        </authorList>
    </citation>
    <scope>NUCLEOTIDE SEQUENCE [LARGE SCALE GENOMIC DNA]</scope>
</reference>
<accession>A0A516KRF6</accession>
<protein>
    <submittedName>
        <fullName evidence="1">Uncharacterized protein</fullName>
    </submittedName>
</protein>
<dbReference type="RefSeq" id="YP_010054631.1">
    <property type="nucleotide sequence ID" value="NC_054655.1"/>
</dbReference>
<evidence type="ECO:0000313" key="1">
    <source>
        <dbReference type="EMBL" id="QDP44270.1"/>
    </source>
</evidence>
<sequence length="67" mass="7981">MTWEPGRAEFYQTREADLFDNERDAKLPVWAQIKLAKLRSLLLEEARSHSLTIVELERVEVELQRRV</sequence>
<proteinExistence type="predicted"/>
<keyword evidence="2" id="KW-1185">Reference proteome</keyword>
<dbReference type="GeneID" id="64470548"/>